<dbReference type="GO" id="GO:0042393">
    <property type="term" value="F:histone binding"/>
    <property type="evidence" value="ECO:0007669"/>
    <property type="project" value="TreeGrafter"/>
</dbReference>
<name>A0AAV2D4Y1_9ROSI</name>
<dbReference type="SUPFAM" id="SSF55729">
    <property type="entry name" value="Acyl-CoA N-acyltransferases (Nat)"/>
    <property type="match status" value="1"/>
</dbReference>
<sequence length="1041" mass="112766">MANGLEAKEVLGAKVRSGLKREFAFAFRSQSEISAGSLGRTRARTPTATTTTLSGGGVGGVKGEDGVSPGNATVVEFKRYKRMKRGGAAAAVKEASVRDLKAKEAVEVAGEEEAKSDVVELGSGDEEIVSVHHVSAAAAVGQGKSGDVATSMEEKAASGTCKERTTAQKLHIVMGLSAQGTSISLPVLMEHDGLCKEMDGGTGRNLNSKHNQICEEGTSGLAGGLVNGKGDAKQSSPVSVKKDDCNSSMVEEKALRRFTRSALKPRTEEFVDSGLNNDSTKVKCSSQTKLGDGGKVCQDGTSVPSTVLVEFDDSSNGKAEQKPFRRFTRSALKPKSETTVANAQPKDGSSVDNLAEDEVDDAMPTSSASANGLMRSSSKQFPSRLKDLLDSGILEGQHVNYIRSAKVRESGETGLSGMIVGSSILCFCDRCGGKETVTPATFELHAGSTNKRPPEYIFLKSGNSLRDIMNACKGASVEALEGTLQLAIGCQSLKKAKFCMNCRGSMVDTASGSSMVCCSSCMNLKDTSPPLPTARVIDDSRRSPEPLLVRRTFDSVPKPSISQNKSLGRLTKKDLRLHKLVFEEDVLPDGTEVAYYSRGQKLLVGYKKGFGIFCSCCDTEVSPSQFEAHAGWASRRKPYLHIYTSNGVSLHELSVSLAKCGKFSTHENDDLCQICKDGGDLVCCDGCPRSFHKECLLLPSVPNDKWYCKFCVNNQNEKFGERNANAIAAGRVAGVDPIEEINKRCIRIVKTLDTDYGGCFFCREHDFDKSFGPRTVILCDQCEKEFHVGCLRDNNMQDLKGLPEGDWFCCIECDKIHSALQALVARGEEKLTGSCLDVVKQKHQVDGVNNEERVDLKWRLLNERVDSSADSGSLLSDAVTIFHERFDPIVVDTSSRQGNRDLIPSMVYGRNLKGQELGGMYCAVLLVDNVVVSAAIIRVFGQELAELPLVATSSQFQGRGYFQALYDCLEKLLGSLNVKNFILPAAEEAESIWMNKFGFTKMTQDEVVKFRKDYQMMVFQGTSMLQKPVPNCRIVGKSEGG</sequence>
<dbReference type="SMART" id="SM00249">
    <property type="entry name" value="PHD"/>
    <property type="match status" value="2"/>
</dbReference>
<dbReference type="InterPro" id="IPR056511">
    <property type="entry name" value="IDM1_C"/>
</dbReference>
<gene>
    <name evidence="10" type="ORF">LTRI10_LOCUS10881</name>
</gene>
<dbReference type="GO" id="GO:0000977">
    <property type="term" value="F:RNA polymerase II transcription regulatory region sequence-specific DNA binding"/>
    <property type="evidence" value="ECO:0007669"/>
    <property type="project" value="TreeGrafter"/>
</dbReference>
<feature type="domain" description="N-acetyltransferase" evidence="9">
    <location>
        <begin position="856"/>
        <end position="1021"/>
    </location>
</feature>
<dbReference type="PANTHER" id="PTHR47025:SF2">
    <property type="entry name" value="AUTOIMMUNE REGULATOR"/>
    <property type="match status" value="1"/>
</dbReference>
<evidence type="ECO:0000259" key="8">
    <source>
        <dbReference type="PROSITE" id="PS50016"/>
    </source>
</evidence>
<dbReference type="InterPro" id="IPR032308">
    <property type="entry name" value="TDBD"/>
</dbReference>
<dbReference type="InterPro" id="IPR013083">
    <property type="entry name" value="Znf_RING/FYVE/PHD"/>
</dbReference>
<dbReference type="Gene3D" id="3.30.40.10">
    <property type="entry name" value="Zinc/RING finger domain, C3HC4 (zinc finger)"/>
    <property type="match status" value="2"/>
</dbReference>
<evidence type="ECO:0000256" key="4">
    <source>
        <dbReference type="ARBA" id="ARBA00022833"/>
    </source>
</evidence>
<dbReference type="PROSITE" id="PS50016">
    <property type="entry name" value="ZF_PHD_2"/>
    <property type="match status" value="1"/>
</dbReference>
<dbReference type="SUPFAM" id="SSF57903">
    <property type="entry name" value="FYVE/PHD zinc finger"/>
    <property type="match status" value="2"/>
</dbReference>
<keyword evidence="4" id="KW-0862">Zinc</keyword>
<dbReference type="CDD" id="cd15539">
    <property type="entry name" value="PHD1_AIRE"/>
    <property type="match status" value="1"/>
</dbReference>
<dbReference type="EMBL" id="OZ034815">
    <property type="protein sequence ID" value="CAL1366963.1"/>
    <property type="molecule type" value="Genomic_DNA"/>
</dbReference>
<dbReference type="Gene3D" id="3.40.630.30">
    <property type="match status" value="1"/>
</dbReference>
<comment type="subcellular location">
    <subcellularLocation>
        <location evidence="1">Nucleus</location>
    </subcellularLocation>
</comment>
<dbReference type="GO" id="GO:0045944">
    <property type="term" value="P:positive regulation of transcription by RNA polymerase II"/>
    <property type="evidence" value="ECO:0007669"/>
    <property type="project" value="TreeGrafter"/>
</dbReference>
<evidence type="ECO:0000313" key="11">
    <source>
        <dbReference type="Proteomes" id="UP001497516"/>
    </source>
</evidence>
<dbReference type="GO" id="GO:0008270">
    <property type="term" value="F:zinc ion binding"/>
    <property type="evidence" value="ECO:0007669"/>
    <property type="project" value="UniProtKB-KW"/>
</dbReference>
<proteinExistence type="predicted"/>
<dbReference type="FunFam" id="3.40.630.30:FF:000073">
    <property type="entry name" value="PHD finger family protein"/>
    <property type="match status" value="1"/>
</dbReference>
<feature type="compositionally biased region" description="Low complexity" evidence="7">
    <location>
        <begin position="38"/>
        <end position="53"/>
    </location>
</feature>
<dbReference type="AlphaFoldDB" id="A0AAV2D4Y1"/>
<evidence type="ECO:0000256" key="3">
    <source>
        <dbReference type="ARBA" id="ARBA00022771"/>
    </source>
</evidence>
<accession>A0AAV2D4Y1</accession>
<reference evidence="10 11" key="1">
    <citation type="submission" date="2024-04" db="EMBL/GenBank/DDBJ databases">
        <authorList>
            <person name="Fracassetti M."/>
        </authorList>
    </citation>
    <scope>NUCLEOTIDE SEQUENCE [LARGE SCALE GENOMIC DNA]</scope>
</reference>
<dbReference type="PROSITE" id="PS51186">
    <property type="entry name" value="GNAT"/>
    <property type="match status" value="1"/>
</dbReference>
<keyword evidence="2" id="KW-0479">Metal-binding</keyword>
<evidence type="ECO:0008006" key="12">
    <source>
        <dbReference type="Google" id="ProtNLM"/>
    </source>
</evidence>
<dbReference type="InterPro" id="IPR001965">
    <property type="entry name" value="Znf_PHD"/>
</dbReference>
<keyword evidence="3 6" id="KW-0863">Zinc-finger</keyword>
<evidence type="ECO:0000256" key="7">
    <source>
        <dbReference type="SAM" id="MobiDB-lite"/>
    </source>
</evidence>
<evidence type="ECO:0000256" key="6">
    <source>
        <dbReference type="PROSITE-ProRule" id="PRU00146"/>
    </source>
</evidence>
<evidence type="ECO:0000259" key="9">
    <source>
        <dbReference type="PROSITE" id="PS51186"/>
    </source>
</evidence>
<dbReference type="PROSITE" id="PS01359">
    <property type="entry name" value="ZF_PHD_1"/>
    <property type="match status" value="1"/>
</dbReference>
<keyword evidence="11" id="KW-1185">Reference proteome</keyword>
<dbReference type="InterPro" id="IPR019787">
    <property type="entry name" value="Znf_PHD-finger"/>
</dbReference>
<feature type="region of interest" description="Disordered" evidence="7">
    <location>
        <begin position="35"/>
        <end position="66"/>
    </location>
</feature>
<evidence type="ECO:0000256" key="5">
    <source>
        <dbReference type="ARBA" id="ARBA00023242"/>
    </source>
</evidence>
<evidence type="ECO:0000256" key="2">
    <source>
        <dbReference type="ARBA" id="ARBA00022723"/>
    </source>
</evidence>
<organism evidence="10 11">
    <name type="scientific">Linum trigynum</name>
    <dbReference type="NCBI Taxonomy" id="586398"/>
    <lineage>
        <taxon>Eukaryota</taxon>
        <taxon>Viridiplantae</taxon>
        <taxon>Streptophyta</taxon>
        <taxon>Embryophyta</taxon>
        <taxon>Tracheophyta</taxon>
        <taxon>Spermatophyta</taxon>
        <taxon>Magnoliopsida</taxon>
        <taxon>eudicotyledons</taxon>
        <taxon>Gunneridae</taxon>
        <taxon>Pentapetalae</taxon>
        <taxon>rosids</taxon>
        <taxon>fabids</taxon>
        <taxon>Malpighiales</taxon>
        <taxon>Linaceae</taxon>
        <taxon>Linum</taxon>
    </lineage>
</organism>
<dbReference type="Proteomes" id="UP001497516">
    <property type="component" value="Chromosome 2"/>
</dbReference>
<protein>
    <recommendedName>
        <fullName evidence="12">PHD-type domain-containing protein</fullName>
    </recommendedName>
</protein>
<evidence type="ECO:0000256" key="1">
    <source>
        <dbReference type="ARBA" id="ARBA00004123"/>
    </source>
</evidence>
<dbReference type="InterPro" id="IPR059153">
    <property type="entry name" value="NSD_PHD-1st"/>
</dbReference>
<feature type="region of interest" description="Disordered" evidence="7">
    <location>
        <begin position="313"/>
        <end position="352"/>
    </location>
</feature>
<dbReference type="InterPro" id="IPR019786">
    <property type="entry name" value="Zinc_finger_PHD-type_CS"/>
</dbReference>
<keyword evidence="5" id="KW-0539">Nucleus</keyword>
<feature type="domain" description="PHD-type" evidence="8">
    <location>
        <begin position="669"/>
        <end position="714"/>
    </location>
</feature>
<dbReference type="GO" id="GO:0005634">
    <property type="term" value="C:nucleus"/>
    <property type="evidence" value="ECO:0007669"/>
    <property type="project" value="UniProtKB-SubCell"/>
</dbReference>
<dbReference type="Pfam" id="PF23209">
    <property type="entry name" value="IDM1_C"/>
    <property type="match status" value="1"/>
</dbReference>
<dbReference type="Pfam" id="PF16135">
    <property type="entry name" value="TDBD"/>
    <property type="match status" value="2"/>
</dbReference>
<dbReference type="InterPro" id="IPR011011">
    <property type="entry name" value="Znf_FYVE_PHD"/>
</dbReference>
<dbReference type="Pfam" id="PF23011">
    <property type="entry name" value="PHD-1st_NSD"/>
    <property type="match status" value="1"/>
</dbReference>
<dbReference type="InterPro" id="IPR016181">
    <property type="entry name" value="Acyl_CoA_acyltransferase"/>
</dbReference>
<dbReference type="GO" id="GO:0016747">
    <property type="term" value="F:acyltransferase activity, transferring groups other than amino-acyl groups"/>
    <property type="evidence" value="ECO:0007669"/>
    <property type="project" value="InterPro"/>
</dbReference>
<dbReference type="PANTHER" id="PTHR47025">
    <property type="entry name" value="AUTOIMMUNE REGULATOR"/>
    <property type="match status" value="1"/>
</dbReference>
<dbReference type="GO" id="GO:0003682">
    <property type="term" value="F:chromatin binding"/>
    <property type="evidence" value="ECO:0007669"/>
    <property type="project" value="TreeGrafter"/>
</dbReference>
<dbReference type="InterPro" id="IPR000182">
    <property type="entry name" value="GNAT_dom"/>
</dbReference>
<evidence type="ECO:0000313" key="10">
    <source>
        <dbReference type="EMBL" id="CAL1366963.1"/>
    </source>
</evidence>